<dbReference type="Pfam" id="PF00237">
    <property type="entry name" value="Ribosomal_L22"/>
    <property type="match status" value="1"/>
</dbReference>
<dbReference type="Gene3D" id="3.90.470.10">
    <property type="entry name" value="Ribosomal protein L22/L17"/>
    <property type="match status" value="1"/>
</dbReference>
<reference evidence="13" key="1">
    <citation type="journal article" date="2018" name="Science">
        <title>A primordial and reversible TCA cycle in a facultatively chemolithoautotrophic thermophile.</title>
        <authorList>
            <person name="Nunoura T."/>
            <person name="Chikaraishi Y."/>
            <person name="Izaki R."/>
            <person name="Suwa T."/>
            <person name="Sato T."/>
            <person name="Harada T."/>
            <person name="Mori K."/>
            <person name="Kato Y."/>
            <person name="Miyazaki M."/>
            <person name="Shimamura S."/>
            <person name="Yanagawa K."/>
            <person name="Shuto A."/>
            <person name="Ohkouchi N."/>
            <person name="Fujita N."/>
            <person name="Takaki Y."/>
            <person name="Atomi H."/>
            <person name="Takai K."/>
        </authorList>
    </citation>
    <scope>NUCLEOTIDE SEQUENCE [LARGE SCALE GENOMIC DNA]</scope>
    <source>
        <strain evidence="13">DSM 17441 / JCM 13301 / NBRC 103674 / ABI70S6</strain>
    </source>
</reference>
<evidence type="ECO:0000256" key="3">
    <source>
        <dbReference type="ARBA" id="ARBA00022884"/>
    </source>
</evidence>
<evidence type="ECO:0000256" key="10">
    <source>
        <dbReference type="RuleBase" id="RU004006"/>
    </source>
</evidence>
<dbReference type="GO" id="GO:0019843">
    <property type="term" value="F:rRNA binding"/>
    <property type="evidence" value="ECO:0007669"/>
    <property type="project" value="UniProtKB-UniRule"/>
</dbReference>
<keyword evidence="13" id="KW-1185">Reference proteome</keyword>
<dbReference type="EMBL" id="AP013035">
    <property type="protein sequence ID" value="BAT72217.1"/>
    <property type="molecule type" value="Genomic_DNA"/>
</dbReference>
<comment type="function">
    <text evidence="8 11">This protein binds specifically to 23S rRNA; its binding is stimulated by other ribosomal proteins, e.g., L4, L17, and L20. It is important during the early stages of 50S assembly. It makes multiple contacts with different domains of the 23S rRNA in the assembled 50S subunit and ribosome.</text>
</comment>
<evidence type="ECO:0000313" key="13">
    <source>
        <dbReference type="Proteomes" id="UP000063234"/>
    </source>
</evidence>
<dbReference type="HAMAP" id="MF_01331_B">
    <property type="entry name" value="Ribosomal_uL22_B"/>
    <property type="match status" value="1"/>
</dbReference>
<proteinExistence type="inferred from homology"/>
<comment type="function">
    <text evidence="6">This protein binds specifically to 23S rRNA; its binding is stimulated by other ribosomal proteins, e.g. L4, L17, and L20. It is important during the early stages of 50S assembly. It makes multiple contacts with different domains of the 23S rRNA in the assembled 50S subunit and ribosome.</text>
</comment>
<evidence type="ECO:0000256" key="11">
    <source>
        <dbReference type="RuleBase" id="RU004008"/>
    </source>
</evidence>
<gene>
    <name evidence="8 12" type="primary">rplV</name>
    <name evidence="12" type="ORF">TST_1430</name>
</gene>
<dbReference type="PANTHER" id="PTHR13501:SF8">
    <property type="entry name" value="LARGE RIBOSOMAL SUBUNIT PROTEIN UL22M"/>
    <property type="match status" value="1"/>
</dbReference>
<dbReference type="STRING" id="1298851.TST_1430"/>
<comment type="similarity">
    <text evidence="1 8 9">Belongs to the universal ribosomal protein uL22 family.</text>
</comment>
<dbReference type="InterPro" id="IPR047867">
    <property type="entry name" value="Ribosomal_uL22_bac/org-type"/>
</dbReference>
<comment type="function">
    <text evidence="8">The globular domain of the protein is located near the polypeptide exit tunnel on the outside of the subunit, while an extended beta-hairpin is found that lines the wall of the exit tunnel in the center of the 70S ribosome.</text>
</comment>
<comment type="subunit">
    <text evidence="8 10">Part of the 50S ribosomal subunit.</text>
</comment>
<accession>A0A0S3QV55</accession>
<dbReference type="GO" id="GO:0022625">
    <property type="term" value="C:cytosolic large ribosomal subunit"/>
    <property type="evidence" value="ECO:0007669"/>
    <property type="project" value="TreeGrafter"/>
</dbReference>
<evidence type="ECO:0000256" key="1">
    <source>
        <dbReference type="ARBA" id="ARBA00009451"/>
    </source>
</evidence>
<dbReference type="PANTHER" id="PTHR13501">
    <property type="entry name" value="CHLOROPLAST 50S RIBOSOMAL PROTEIN L22-RELATED"/>
    <property type="match status" value="1"/>
</dbReference>
<dbReference type="KEGG" id="ttk:TST_1430"/>
<keyword evidence="3 8" id="KW-0694">RNA-binding</keyword>
<organism evidence="12 13">
    <name type="scientific">Thermosulfidibacter takaii (strain DSM 17441 / JCM 13301 / NBRC 103674 / ABI70S6)</name>
    <dbReference type="NCBI Taxonomy" id="1298851"/>
    <lineage>
        <taxon>Bacteria</taxon>
        <taxon>Pseudomonadati</taxon>
        <taxon>Thermosulfidibacterota</taxon>
        <taxon>Thermosulfidibacteria</taxon>
        <taxon>Thermosulfidibacterales</taxon>
        <taxon>Thermosulfidibacteraceae</taxon>
    </lineage>
</organism>
<dbReference type="RefSeq" id="WP_068550203.1">
    <property type="nucleotide sequence ID" value="NZ_AP013035.1"/>
</dbReference>
<dbReference type="Proteomes" id="UP000063234">
    <property type="component" value="Chromosome"/>
</dbReference>
<dbReference type="InterPro" id="IPR001063">
    <property type="entry name" value="Ribosomal_uL22"/>
</dbReference>
<sequence>MPARAVLRYARISPRKARVVADMIRGKDVDEAFTILRFTPKKAARIIEKLLKSAVANAEASPDIVDVDALYISRIYVDEGPMLKRIRPRAMGRAYLIRKRTSHITIELDERR</sequence>
<keyword evidence="4 8" id="KW-0689">Ribosomal protein</keyword>
<dbReference type="InterPro" id="IPR036394">
    <property type="entry name" value="Ribosomal_uL22_sf"/>
</dbReference>
<evidence type="ECO:0000256" key="9">
    <source>
        <dbReference type="RuleBase" id="RU004005"/>
    </source>
</evidence>
<dbReference type="AlphaFoldDB" id="A0A0S3QV55"/>
<dbReference type="SUPFAM" id="SSF54843">
    <property type="entry name" value="Ribosomal protein L22"/>
    <property type="match status" value="1"/>
</dbReference>
<keyword evidence="5 8" id="KW-0687">Ribonucleoprotein</keyword>
<dbReference type="GO" id="GO:0003735">
    <property type="term" value="F:structural constituent of ribosome"/>
    <property type="evidence" value="ECO:0007669"/>
    <property type="project" value="InterPro"/>
</dbReference>
<evidence type="ECO:0000256" key="8">
    <source>
        <dbReference type="HAMAP-Rule" id="MF_01331"/>
    </source>
</evidence>
<dbReference type="OrthoDB" id="9805969at2"/>
<dbReference type="GO" id="GO:0006412">
    <property type="term" value="P:translation"/>
    <property type="evidence" value="ECO:0007669"/>
    <property type="project" value="UniProtKB-UniRule"/>
</dbReference>
<dbReference type="CDD" id="cd00336">
    <property type="entry name" value="Ribosomal_L22"/>
    <property type="match status" value="1"/>
</dbReference>
<name>A0A0S3QV55_THET7</name>
<dbReference type="PROSITE" id="PS00464">
    <property type="entry name" value="RIBOSOMAL_L22"/>
    <property type="match status" value="1"/>
</dbReference>
<evidence type="ECO:0000256" key="7">
    <source>
        <dbReference type="ARBA" id="ARBA00035207"/>
    </source>
</evidence>
<dbReference type="InterPro" id="IPR018260">
    <property type="entry name" value="Ribosomal_uL22_CS"/>
</dbReference>
<evidence type="ECO:0000256" key="5">
    <source>
        <dbReference type="ARBA" id="ARBA00023274"/>
    </source>
</evidence>
<evidence type="ECO:0000256" key="2">
    <source>
        <dbReference type="ARBA" id="ARBA00022730"/>
    </source>
</evidence>
<dbReference type="PATRIC" id="fig|1298851.3.peg.1504"/>
<dbReference type="FunFam" id="3.90.470.10:FF:000011">
    <property type="entry name" value="50S ribosomal protein L22"/>
    <property type="match status" value="1"/>
</dbReference>
<dbReference type="InterPro" id="IPR005727">
    <property type="entry name" value="Ribosomal_uL22_bac/chlpt-type"/>
</dbReference>
<evidence type="ECO:0000256" key="4">
    <source>
        <dbReference type="ARBA" id="ARBA00022980"/>
    </source>
</evidence>
<evidence type="ECO:0000256" key="6">
    <source>
        <dbReference type="ARBA" id="ARBA00025084"/>
    </source>
</evidence>
<dbReference type="NCBIfam" id="TIGR01044">
    <property type="entry name" value="rplV_bact"/>
    <property type="match status" value="1"/>
</dbReference>
<protein>
    <recommendedName>
        <fullName evidence="7 8">Large ribosomal subunit protein uL22</fullName>
    </recommendedName>
</protein>
<keyword evidence="2 8" id="KW-0699">rRNA-binding</keyword>
<evidence type="ECO:0000313" key="12">
    <source>
        <dbReference type="EMBL" id="BAT72217.1"/>
    </source>
</evidence>